<dbReference type="RefSeq" id="XP_068370519.1">
    <property type="nucleotide sequence ID" value="XM_068513551.1"/>
</dbReference>
<dbReference type="AlphaFoldDB" id="A0A1J4L1I4"/>
<evidence type="ECO:0000313" key="2">
    <source>
        <dbReference type="EMBL" id="OHT17383.1"/>
    </source>
</evidence>
<feature type="transmembrane region" description="Helical" evidence="1">
    <location>
        <begin position="228"/>
        <end position="246"/>
    </location>
</feature>
<feature type="transmembrane region" description="Helical" evidence="1">
    <location>
        <begin position="86"/>
        <end position="108"/>
    </location>
</feature>
<accession>A0A1J4L1I4</accession>
<organism evidence="2 3">
    <name type="scientific">Tritrichomonas foetus</name>
    <dbReference type="NCBI Taxonomy" id="1144522"/>
    <lineage>
        <taxon>Eukaryota</taxon>
        <taxon>Metamonada</taxon>
        <taxon>Parabasalia</taxon>
        <taxon>Tritrichomonadida</taxon>
        <taxon>Tritrichomonadidae</taxon>
        <taxon>Tritrichomonas</taxon>
    </lineage>
</organism>
<comment type="caution">
    <text evidence="2">The sequence shown here is derived from an EMBL/GenBank/DDBJ whole genome shotgun (WGS) entry which is preliminary data.</text>
</comment>
<keyword evidence="1" id="KW-1133">Transmembrane helix</keyword>
<feature type="transmembrane region" description="Helical" evidence="1">
    <location>
        <begin position="44"/>
        <end position="66"/>
    </location>
</feature>
<dbReference type="GeneID" id="94848255"/>
<feature type="transmembrane region" description="Helical" evidence="1">
    <location>
        <begin position="150"/>
        <end position="175"/>
    </location>
</feature>
<protein>
    <submittedName>
        <fullName evidence="2">Uncharacterized protein</fullName>
    </submittedName>
</protein>
<evidence type="ECO:0000256" key="1">
    <source>
        <dbReference type="SAM" id="Phobius"/>
    </source>
</evidence>
<dbReference type="VEuPathDB" id="TrichDB:TRFO_41038"/>
<keyword evidence="3" id="KW-1185">Reference proteome</keyword>
<keyword evidence="1" id="KW-0472">Membrane</keyword>
<evidence type="ECO:0000313" key="3">
    <source>
        <dbReference type="Proteomes" id="UP000179807"/>
    </source>
</evidence>
<feature type="transmembrane region" description="Helical" evidence="1">
    <location>
        <begin position="187"/>
        <end position="207"/>
    </location>
</feature>
<dbReference type="EMBL" id="MLAK01000007">
    <property type="protein sequence ID" value="OHT17383.1"/>
    <property type="molecule type" value="Genomic_DNA"/>
</dbReference>
<name>A0A1J4L1I4_9EUKA</name>
<dbReference type="Proteomes" id="UP000179807">
    <property type="component" value="Unassembled WGS sequence"/>
</dbReference>
<feature type="transmembrane region" description="Helical" evidence="1">
    <location>
        <begin position="281"/>
        <end position="300"/>
    </location>
</feature>
<reference evidence="2" key="1">
    <citation type="submission" date="2016-10" db="EMBL/GenBank/DDBJ databases">
        <authorList>
            <person name="Benchimol M."/>
            <person name="Almeida L.G."/>
            <person name="Vasconcelos A.T."/>
            <person name="Perreira-Neves A."/>
            <person name="Rosa I.A."/>
            <person name="Tasca T."/>
            <person name="Bogo M.R."/>
            <person name="de Souza W."/>
        </authorList>
    </citation>
    <scope>NUCLEOTIDE SEQUENCE [LARGE SCALE GENOMIC DNA]</scope>
    <source>
        <strain evidence="2">K</strain>
    </source>
</reference>
<keyword evidence="1" id="KW-0812">Transmembrane</keyword>
<sequence length="320" mass="38110">MSYQTFRIFYMSISMNEKENFLSLWDFNKTFVCRYATPAFGCEIYEMVGIGAFFFGASIYSIYYFVNYNKKKKIRGKNYFFDQNAFFWLTLIVWELFRFLLSLIPFPYNSSSLKIVFVGLHHIFLFIPMCFLILIVCDLLFSYRNPGTNALFFFQCLSVLFFFTFIGIAIYISFYDIDIPDDPEATLSLWAACSDLIILVFFTYPAFRLLSAIKYPMIQPDQRGCIKWHTFGIIIFDILFFLRMLYNAAHYFEINGIQKWVNEHVNNGDFKPDQQARIWNFFFYFLFDCIPTLISIIAVIQLNHHDAMFNENPYYTHENE</sequence>
<gene>
    <name evidence="2" type="ORF">TRFO_41038</name>
</gene>
<proteinExistence type="predicted"/>
<feature type="transmembrane region" description="Helical" evidence="1">
    <location>
        <begin position="120"/>
        <end position="143"/>
    </location>
</feature>